<gene>
    <name evidence="1" type="ORF">GBB84_27225</name>
</gene>
<organism evidence="1 2">
    <name type="scientific">Citrobacter telavivensis</name>
    <dbReference type="NCBI Taxonomy" id="2653932"/>
    <lineage>
        <taxon>Bacteria</taxon>
        <taxon>Pseudomonadati</taxon>
        <taxon>Pseudomonadota</taxon>
        <taxon>Gammaproteobacteria</taxon>
        <taxon>Enterobacterales</taxon>
        <taxon>Enterobacteriaceae</taxon>
        <taxon>Citrobacter</taxon>
    </lineage>
</organism>
<dbReference type="Proteomes" id="UP000475079">
    <property type="component" value="Unassembled WGS sequence"/>
</dbReference>
<dbReference type="EMBL" id="WHIY01000033">
    <property type="protein sequence ID" value="MPQ54570.1"/>
    <property type="molecule type" value="Genomic_DNA"/>
</dbReference>
<reference evidence="1 2" key="1">
    <citation type="submission" date="2019-10" db="EMBL/GenBank/DDBJ databases">
        <title>Characterization of a new Citrobacter species.</title>
        <authorList>
            <person name="Goncalves Ribeiro T."/>
            <person name="Izdebski R."/>
            <person name="Urbanowicz P."/>
            <person name="Carmeli Y."/>
            <person name="Gniadkowski M."/>
            <person name="Peixe L."/>
        </authorList>
    </citation>
    <scope>NUCLEOTIDE SEQUENCE [LARGE SCALE GENOMIC DNA]</scope>
    <source>
        <strain evidence="1 2">NMI7905_11</strain>
    </source>
</reference>
<proteinExistence type="predicted"/>
<evidence type="ECO:0000313" key="2">
    <source>
        <dbReference type="Proteomes" id="UP000475079"/>
    </source>
</evidence>
<protein>
    <submittedName>
        <fullName evidence="1">Uncharacterized protein</fullName>
    </submittedName>
</protein>
<sequence>MSSASHFFNVSPSAVALSRAKSFFLVSPCLHHNPRYKAPNCLINRQQRGPLLKINHPDLSSRDYNCIHSFLICRATLLISLCTSFQDLHFLDKLK</sequence>
<comment type="caution">
    <text evidence="1">The sequence shown here is derived from an EMBL/GenBank/DDBJ whole genome shotgun (WGS) entry which is preliminary data.</text>
</comment>
<dbReference type="AlphaFoldDB" id="A0A6L5EJ54"/>
<name>A0A6L5EJ54_9ENTR</name>
<keyword evidence="2" id="KW-1185">Reference proteome</keyword>
<evidence type="ECO:0000313" key="1">
    <source>
        <dbReference type="EMBL" id="MPQ54570.1"/>
    </source>
</evidence>
<accession>A0A6L5EJ54</accession>